<evidence type="ECO:0000313" key="9">
    <source>
        <dbReference type="EMBL" id="MCU5745495.1"/>
    </source>
</evidence>
<evidence type="ECO:0000256" key="5">
    <source>
        <dbReference type="ARBA" id="ARBA00022840"/>
    </source>
</evidence>
<dbReference type="Pfam" id="PF00929">
    <property type="entry name" value="RNase_T"/>
    <property type="match status" value="1"/>
</dbReference>
<dbReference type="SUPFAM" id="SSF52540">
    <property type="entry name" value="P-loop containing nucleoside triphosphate hydrolases"/>
    <property type="match status" value="1"/>
</dbReference>
<comment type="caution">
    <text evidence="9">The sequence shown here is derived from an EMBL/GenBank/DDBJ whole genome shotgun (WGS) entry which is preliminary data.</text>
</comment>
<feature type="domain" description="Helicase ATP-binding" evidence="8">
    <location>
        <begin position="241"/>
        <end position="496"/>
    </location>
</feature>
<dbReference type="Pfam" id="PF00270">
    <property type="entry name" value="DEAD"/>
    <property type="match status" value="1"/>
</dbReference>
<dbReference type="GO" id="GO:0004527">
    <property type="term" value="F:exonuclease activity"/>
    <property type="evidence" value="ECO:0007669"/>
    <property type="project" value="UniProtKB-KW"/>
</dbReference>
<keyword evidence="1 6" id="KW-0540">Nuclease</keyword>
<dbReference type="Proteomes" id="UP001209553">
    <property type="component" value="Unassembled WGS sequence"/>
</dbReference>
<evidence type="ECO:0000259" key="8">
    <source>
        <dbReference type="PROSITE" id="PS51193"/>
    </source>
</evidence>
<dbReference type="RefSeq" id="WP_262854653.1">
    <property type="nucleotide sequence ID" value="NZ_JAOPKZ010000003.1"/>
</dbReference>
<dbReference type="NCBIfam" id="TIGR00573">
    <property type="entry name" value="dnaq"/>
    <property type="match status" value="1"/>
</dbReference>
<evidence type="ECO:0000256" key="7">
    <source>
        <dbReference type="RuleBase" id="RU364106"/>
    </source>
</evidence>
<keyword evidence="3 6" id="KW-0378">Hydrolase</keyword>
<dbReference type="InterPro" id="IPR013520">
    <property type="entry name" value="Ribonucl_H"/>
</dbReference>
<keyword evidence="2 6" id="KW-0547">Nucleotide-binding</keyword>
<comment type="similarity">
    <text evidence="6 7">Belongs to the helicase family. DinG subfamily. Type 2 sub-subfamily.</text>
</comment>
<dbReference type="CDD" id="cd06127">
    <property type="entry name" value="DEDDh"/>
    <property type="match status" value="1"/>
</dbReference>
<gene>
    <name evidence="6 7" type="primary">dinG</name>
    <name evidence="9" type="ORF">N9R04_02000</name>
</gene>
<dbReference type="PANTHER" id="PTHR30231:SF41">
    <property type="entry name" value="DNA POLYMERASE III SUBUNIT EPSILON"/>
    <property type="match status" value="1"/>
</dbReference>
<dbReference type="InterPro" id="IPR012337">
    <property type="entry name" value="RNaseH-like_sf"/>
</dbReference>
<dbReference type="InterPro" id="IPR006555">
    <property type="entry name" value="ATP-dep_Helicase_C"/>
</dbReference>
<keyword evidence="5 6" id="KW-0067">ATP-binding</keyword>
<dbReference type="Gene3D" id="3.30.420.10">
    <property type="entry name" value="Ribonuclease H-like superfamily/Ribonuclease H"/>
    <property type="match status" value="1"/>
</dbReference>
<dbReference type="EC" id="3.1.-.-" evidence="6 7"/>
<keyword evidence="4 6" id="KW-0269">Exonuclease</keyword>
<dbReference type="Gene3D" id="3.40.50.300">
    <property type="entry name" value="P-loop containing nucleotide triphosphate hydrolases"/>
    <property type="match status" value="2"/>
</dbReference>
<dbReference type="SMART" id="SM00491">
    <property type="entry name" value="HELICc2"/>
    <property type="match status" value="1"/>
</dbReference>
<dbReference type="HAMAP" id="MF_02206">
    <property type="entry name" value="DinG_exonucl"/>
    <property type="match status" value="1"/>
</dbReference>
<feature type="binding site" evidence="6">
    <location>
        <begin position="276"/>
        <end position="283"/>
    </location>
    <ligand>
        <name>ATP</name>
        <dbReference type="ChEBI" id="CHEBI:30616"/>
    </ligand>
</feature>
<proteinExistence type="inferred from homology"/>
<organism evidence="9 10">
    <name type="scientific">Staphylococcus marylandisciuri</name>
    <dbReference type="NCBI Taxonomy" id="2981529"/>
    <lineage>
        <taxon>Bacteria</taxon>
        <taxon>Bacillati</taxon>
        <taxon>Bacillota</taxon>
        <taxon>Bacilli</taxon>
        <taxon>Bacillales</taxon>
        <taxon>Staphylococcaceae</taxon>
        <taxon>Staphylococcus</taxon>
    </lineage>
</organism>
<evidence type="ECO:0000256" key="2">
    <source>
        <dbReference type="ARBA" id="ARBA00022741"/>
    </source>
</evidence>
<dbReference type="EMBL" id="JAOPKZ010000003">
    <property type="protein sequence ID" value="MCU5745495.1"/>
    <property type="molecule type" value="Genomic_DNA"/>
</dbReference>
<dbReference type="Pfam" id="PF13307">
    <property type="entry name" value="Helicase_C_2"/>
    <property type="match status" value="1"/>
</dbReference>
<dbReference type="SMART" id="SM00479">
    <property type="entry name" value="EXOIII"/>
    <property type="match status" value="1"/>
</dbReference>
<evidence type="ECO:0000313" key="10">
    <source>
        <dbReference type="Proteomes" id="UP001209553"/>
    </source>
</evidence>
<evidence type="ECO:0000256" key="3">
    <source>
        <dbReference type="ARBA" id="ARBA00022801"/>
    </source>
</evidence>
<dbReference type="SUPFAM" id="SSF53098">
    <property type="entry name" value="Ribonuclease H-like"/>
    <property type="match status" value="1"/>
</dbReference>
<dbReference type="InterPro" id="IPR027417">
    <property type="entry name" value="P-loop_NTPase"/>
</dbReference>
<sequence length="903" mass="105874">MANPCFAVVDLETTGNQLDHDAIIQIGITFVRNNQIIDTYHSMINTDLNIPPFIQALTSIEKEMLDEAPYFSEIAQDIFSLIKDCVFVAHNVSFDLKFLQKAFSSVHINFQPRKVIDTLELFKITFPTDKSYQLSELANNHGVELQQAHRADEDATTTAKLMIIAFQKLQQLPIDTLKQIYYLSKRLKYDLYDIIFEMVRAHNDMTLEKKFARFEQIIYKKQTDFKAPSHKLELNLRELYQHVTERLGLVYRPQQVYLAEIILDQLMHSEKSMIEAPPGSGKSLAYLLAALVYNFETGKHVMISTNTKILQHQLIEKDIPSLKQALQININASIIKSKKDYISLGLISEILKEKVTNYDVNILKIQLLVWITETETGDIQELNLKGGQKMYFEQKIETYVPIKNDIHYYNYLKRNAHNIQVGITNHAHLIYAAQDNTIYQLFDDCIIDEAHRLPDYALNQVTNALSYADIKYQLGLIGKTENEKLLQEIDELEQKRILEKLDISPIDVFGLKMNISEIHELNETLFEEMYAIIQREEVYSDEMQKEHFVFNFNTSTLEKHLSKIIDKLNHTLEFFNNMSHKTVKTFRKQLLYINDKYKNILQSLKDEHQCYLSIKNLDQKSTINLHVKDYAVKDILTSQVLNKFSALTFISGTLTFNHSFDTYKKWFHAPSNINTYEIDTPAPSSKNRTTLFIPTDIDSYDYQNIEDYIHGMVNYIVEFVSTIESKCLILFTSYKMMYAVYELLYELPELENYILLTQQQNQNYKLIQQFNSFDKAILLGTNTFFEGFDFQAHGIKCVMISKLPFMNQYNTKYWLMKSEFDQPFKEYVLPDAVTRFRQGLGRLIRTETDQGIIVSFDDRLQTSNYKQFFNQSLKDYRQRKGDIKQFNKILKKIKEKYRHDFDL</sequence>
<evidence type="ECO:0000256" key="4">
    <source>
        <dbReference type="ARBA" id="ARBA00022839"/>
    </source>
</evidence>
<dbReference type="InterPro" id="IPR006054">
    <property type="entry name" value="DnaQ"/>
</dbReference>
<dbReference type="InterPro" id="IPR036397">
    <property type="entry name" value="RNaseH_sf"/>
</dbReference>
<protein>
    <recommendedName>
        <fullName evidence="6 7">3'-5' exonuclease DinG</fullName>
        <ecNumber evidence="6 7">3.1.-.-</ecNumber>
    </recommendedName>
</protein>
<accession>A0ABT2QNE0</accession>
<feature type="short sequence motif" description="DEAH box" evidence="6">
    <location>
        <begin position="448"/>
        <end position="451"/>
    </location>
</feature>
<comment type="function">
    <text evidence="6 7">3'-5' exonuclease.</text>
</comment>
<dbReference type="InterPro" id="IPR006310">
    <property type="entry name" value="DinG"/>
</dbReference>
<dbReference type="PANTHER" id="PTHR30231">
    <property type="entry name" value="DNA POLYMERASE III SUBUNIT EPSILON"/>
    <property type="match status" value="1"/>
</dbReference>
<reference evidence="9 10" key="1">
    <citation type="journal article" date="2023" name="Int. J. Syst. Evol. Microbiol.">
        <title>Streptococcus sciuri sp. nov., Staphylococcus marylandisciuri sp. nov. and Staphylococcus americanisciuri sp. nov., isolated from faeces of eastern grey squirrel (Sciurus carolinensis).</title>
        <authorList>
            <person name="Volokhov D.V."/>
            <person name="Zagorodnyaya T.A."/>
            <person name="Furtak V.A."/>
            <person name="Nattanmai G."/>
            <person name="Randall L."/>
            <person name="Jose S."/>
            <person name="Gao Y."/>
            <person name="Eisenberg T."/>
            <person name="Delmonte P."/>
            <person name="Blom J."/>
            <person name="Mitchell K.K."/>
        </authorList>
    </citation>
    <scope>NUCLEOTIDE SEQUENCE [LARGE SCALE GENOMIC DNA]</scope>
    <source>
        <strain evidence="9 10">SQ8-PEA</strain>
    </source>
</reference>
<dbReference type="NCBIfam" id="TIGR01407">
    <property type="entry name" value="dinG_rel"/>
    <property type="match status" value="1"/>
</dbReference>
<evidence type="ECO:0000256" key="6">
    <source>
        <dbReference type="HAMAP-Rule" id="MF_02206"/>
    </source>
</evidence>
<dbReference type="PROSITE" id="PS51193">
    <property type="entry name" value="HELICASE_ATP_BIND_2"/>
    <property type="match status" value="1"/>
</dbReference>
<dbReference type="InterPro" id="IPR014013">
    <property type="entry name" value="Helic_SF1/SF2_ATP-bd_DinG/Rad3"/>
</dbReference>
<dbReference type="InterPro" id="IPR011545">
    <property type="entry name" value="DEAD/DEAH_box_helicase_dom"/>
</dbReference>
<evidence type="ECO:0000256" key="1">
    <source>
        <dbReference type="ARBA" id="ARBA00022722"/>
    </source>
</evidence>
<keyword evidence="10" id="KW-1185">Reference proteome</keyword>
<name>A0ABT2QNE0_9STAP</name>